<keyword evidence="3 5" id="KW-1133">Transmembrane helix</keyword>
<evidence type="ECO:0000256" key="2">
    <source>
        <dbReference type="ARBA" id="ARBA00022692"/>
    </source>
</evidence>
<evidence type="ECO:0000256" key="1">
    <source>
        <dbReference type="ARBA" id="ARBA00004141"/>
    </source>
</evidence>
<proteinExistence type="predicted"/>
<evidence type="ECO:0000256" key="4">
    <source>
        <dbReference type="ARBA" id="ARBA00023136"/>
    </source>
</evidence>
<organism evidence="7 8">
    <name type="scientific">Nepenthes gracilis</name>
    <name type="common">Slender pitcher plant</name>
    <dbReference type="NCBI Taxonomy" id="150966"/>
    <lineage>
        <taxon>Eukaryota</taxon>
        <taxon>Viridiplantae</taxon>
        <taxon>Streptophyta</taxon>
        <taxon>Embryophyta</taxon>
        <taxon>Tracheophyta</taxon>
        <taxon>Spermatophyta</taxon>
        <taxon>Magnoliopsida</taxon>
        <taxon>eudicotyledons</taxon>
        <taxon>Gunneridae</taxon>
        <taxon>Pentapetalae</taxon>
        <taxon>Caryophyllales</taxon>
        <taxon>Nepenthaceae</taxon>
        <taxon>Nepenthes</taxon>
    </lineage>
</organism>
<comment type="subcellular location">
    <subcellularLocation>
        <location evidence="1">Membrane</location>
        <topology evidence="1">Multi-pass membrane protein</topology>
    </subcellularLocation>
</comment>
<dbReference type="Pfam" id="PF04547">
    <property type="entry name" value="Anoctamin"/>
    <property type="match status" value="1"/>
</dbReference>
<sequence>MNGHGEEELVFEIGVVVPKRAAIKGDEHYDAVDLLVDEFKKTGLVVEIVPGLAEEFIKLAAPLETLKKAAAKLQLKKPTHIGLDLPFEWDQSEAFVRQNDGSLFSWCERHRCYQCLLRGIENKSKSAMVLKFDGKEFFWEPWESLLQRLESEGIVKLVFPLHDEIKRKQLLRSWALKWWGFTKQPIDDVYLYFGTKIAMYFAFLEMYTRWLFFPAALSILLQLVDFGSLQFLVLPLFFVIVISWAVFFFQFWKRKNFALLTRWKISYTIGTGPGFKILGMEWAPQKHPIELSNKLESVNIKEKRVYQRDEWYGRIMRFRNDAIIILSIICLQLPLELAYAHLYEIIVSGVMKFGLTAIYVLVIQFFTKIGGKISVNLIKDEKIENTEYRADSLIYKVFGLYFMQTYIGVFYHALLHRNIKTLRQVLIQRLIVSEVFDNVLENSLPYLKYSYKKHKAVRNKKKCEKGPWKGKIQFASRVEKEYLKPGYSASIGDELEDGLFDDFLELALQFGLIMMFACAFPLAFAFTAVNNVMEIRTDALKLLAMLKRPVPRAAATIGAWLNIFQFLIVLSICTNCALLVCFYDAEGNWKIEPGLAAILVIEHVLLLIKFGFSRLVPEEPAWVRANRLKNVTHAQDVYSKQLLRSISENGKKIE</sequence>
<dbReference type="GO" id="GO:0016020">
    <property type="term" value="C:membrane"/>
    <property type="evidence" value="ECO:0007669"/>
    <property type="project" value="UniProtKB-SubCell"/>
</dbReference>
<feature type="transmembrane region" description="Helical" evidence="5">
    <location>
        <begin position="393"/>
        <end position="414"/>
    </location>
</feature>
<feature type="domain" description="Anoctamin transmembrane" evidence="6">
    <location>
        <begin position="191"/>
        <end position="629"/>
    </location>
</feature>
<protein>
    <recommendedName>
        <fullName evidence="6">Anoctamin transmembrane domain-containing protein</fullName>
    </recommendedName>
</protein>
<evidence type="ECO:0000313" key="8">
    <source>
        <dbReference type="Proteomes" id="UP001279734"/>
    </source>
</evidence>
<dbReference type="Proteomes" id="UP001279734">
    <property type="component" value="Unassembled WGS sequence"/>
</dbReference>
<feature type="transmembrane region" description="Helical" evidence="5">
    <location>
        <begin position="553"/>
        <end position="583"/>
    </location>
</feature>
<evidence type="ECO:0000259" key="6">
    <source>
        <dbReference type="Pfam" id="PF04547"/>
    </source>
</evidence>
<evidence type="ECO:0000256" key="3">
    <source>
        <dbReference type="ARBA" id="ARBA00022989"/>
    </source>
</evidence>
<keyword evidence="4 5" id="KW-0472">Membrane</keyword>
<dbReference type="AlphaFoldDB" id="A0AAD3SP39"/>
<feature type="transmembrane region" description="Helical" evidence="5">
    <location>
        <begin position="322"/>
        <end position="339"/>
    </location>
</feature>
<gene>
    <name evidence="7" type="ORF">Nepgr_016080</name>
</gene>
<comment type="caution">
    <text evidence="7">The sequence shown here is derived from an EMBL/GenBank/DDBJ whole genome shotgun (WGS) entry which is preliminary data.</text>
</comment>
<feature type="transmembrane region" description="Helical" evidence="5">
    <location>
        <begin position="506"/>
        <end position="532"/>
    </location>
</feature>
<accession>A0AAD3SP39</accession>
<dbReference type="EMBL" id="BSYO01000013">
    <property type="protein sequence ID" value="GMH14239.1"/>
    <property type="molecule type" value="Genomic_DNA"/>
</dbReference>
<evidence type="ECO:0000313" key="7">
    <source>
        <dbReference type="EMBL" id="GMH14239.1"/>
    </source>
</evidence>
<evidence type="ECO:0000256" key="5">
    <source>
        <dbReference type="SAM" id="Phobius"/>
    </source>
</evidence>
<keyword evidence="2 5" id="KW-0812">Transmembrane</keyword>
<dbReference type="PANTHER" id="PTHR12308">
    <property type="entry name" value="ANOCTAMIN"/>
    <property type="match status" value="1"/>
</dbReference>
<dbReference type="PANTHER" id="PTHR12308:SF73">
    <property type="entry name" value="ANOCTAMIN"/>
    <property type="match status" value="1"/>
</dbReference>
<keyword evidence="8" id="KW-1185">Reference proteome</keyword>
<dbReference type="GO" id="GO:0005254">
    <property type="term" value="F:chloride channel activity"/>
    <property type="evidence" value="ECO:0007669"/>
    <property type="project" value="TreeGrafter"/>
</dbReference>
<dbReference type="InterPro" id="IPR007632">
    <property type="entry name" value="Anoctamin"/>
</dbReference>
<dbReference type="InterPro" id="IPR049452">
    <property type="entry name" value="Anoctamin_TM"/>
</dbReference>
<name>A0AAD3SP39_NEPGR</name>
<feature type="transmembrane region" description="Helical" evidence="5">
    <location>
        <begin position="345"/>
        <end position="366"/>
    </location>
</feature>
<feature type="transmembrane region" description="Helical" evidence="5">
    <location>
        <begin position="595"/>
        <end position="612"/>
    </location>
</feature>
<reference evidence="7" key="1">
    <citation type="submission" date="2023-05" db="EMBL/GenBank/DDBJ databases">
        <title>Nepenthes gracilis genome sequencing.</title>
        <authorList>
            <person name="Fukushima K."/>
        </authorList>
    </citation>
    <scope>NUCLEOTIDE SEQUENCE</scope>
    <source>
        <strain evidence="7">SING2019-196</strain>
    </source>
</reference>
<feature type="transmembrane region" description="Helical" evidence="5">
    <location>
        <begin position="230"/>
        <end position="252"/>
    </location>
</feature>